<protein>
    <recommendedName>
        <fullName evidence="6">Cupredoxin</fullName>
    </recommendedName>
</protein>
<feature type="compositionally biased region" description="Low complexity" evidence="1">
    <location>
        <begin position="154"/>
        <end position="184"/>
    </location>
</feature>
<dbReference type="Gene3D" id="2.60.40.420">
    <property type="entry name" value="Cupredoxins - blue copper proteins"/>
    <property type="match status" value="1"/>
</dbReference>
<dbReference type="InParanoid" id="A0A165PJ58"/>
<name>A0A165PJ58_EXIGL</name>
<keyword evidence="5" id="KW-1185">Reference proteome</keyword>
<dbReference type="InterPro" id="IPR008972">
    <property type="entry name" value="Cupredoxin"/>
</dbReference>
<reference evidence="4 5" key="1">
    <citation type="journal article" date="2016" name="Mol. Biol. Evol.">
        <title>Comparative Genomics of Early-Diverging Mushroom-Forming Fungi Provides Insights into the Origins of Lignocellulose Decay Capabilities.</title>
        <authorList>
            <person name="Nagy L.G."/>
            <person name="Riley R."/>
            <person name="Tritt A."/>
            <person name="Adam C."/>
            <person name="Daum C."/>
            <person name="Floudas D."/>
            <person name="Sun H."/>
            <person name="Yadav J.S."/>
            <person name="Pangilinan J."/>
            <person name="Larsson K.H."/>
            <person name="Matsuura K."/>
            <person name="Barry K."/>
            <person name="Labutti K."/>
            <person name="Kuo R."/>
            <person name="Ohm R.A."/>
            <person name="Bhattacharya S.S."/>
            <person name="Shirouzu T."/>
            <person name="Yoshinaga Y."/>
            <person name="Martin F.M."/>
            <person name="Grigoriev I.V."/>
            <person name="Hibbett D.S."/>
        </authorList>
    </citation>
    <scope>NUCLEOTIDE SEQUENCE [LARGE SCALE GENOMIC DNA]</scope>
    <source>
        <strain evidence="4 5">HHB12029</strain>
    </source>
</reference>
<dbReference type="PANTHER" id="PTHR34883">
    <property type="entry name" value="SERINE-RICH PROTEIN, PUTATIVE-RELATED-RELATED"/>
    <property type="match status" value="1"/>
</dbReference>
<dbReference type="InterPro" id="IPR052953">
    <property type="entry name" value="Ser-rich/MCO-related"/>
</dbReference>
<sequence>MLAKLPVVLAAVVVPALGAVYTVTVGLDETTGDQGIGFDPSSVRPQIGDTITFTFAMNEWVHDPKTVQHTATQSTFENPCTALSGGFDTGVQDTGSVKTNTGASKDYQVTSLDPVWFFSSVGSDCKSGMVFAINPPVSGDQSYAAFHDRALASTGTQPASSSPSSDSATTSTTASDGTPEPTQTQGGGAAGRASIASGVFGLAFVSAIFFWL</sequence>
<evidence type="ECO:0000256" key="3">
    <source>
        <dbReference type="SAM" id="SignalP"/>
    </source>
</evidence>
<dbReference type="Proteomes" id="UP000077266">
    <property type="component" value="Unassembled WGS sequence"/>
</dbReference>
<dbReference type="STRING" id="1314781.A0A165PJ58"/>
<evidence type="ECO:0000313" key="4">
    <source>
        <dbReference type="EMBL" id="KZW02252.1"/>
    </source>
</evidence>
<evidence type="ECO:0008006" key="6">
    <source>
        <dbReference type="Google" id="ProtNLM"/>
    </source>
</evidence>
<keyword evidence="2" id="KW-1133">Transmembrane helix</keyword>
<accession>A0A165PJ58</accession>
<keyword evidence="2" id="KW-0472">Membrane</keyword>
<feature type="transmembrane region" description="Helical" evidence="2">
    <location>
        <begin position="193"/>
        <end position="211"/>
    </location>
</feature>
<organism evidence="4 5">
    <name type="scientific">Exidia glandulosa HHB12029</name>
    <dbReference type="NCBI Taxonomy" id="1314781"/>
    <lineage>
        <taxon>Eukaryota</taxon>
        <taxon>Fungi</taxon>
        <taxon>Dikarya</taxon>
        <taxon>Basidiomycota</taxon>
        <taxon>Agaricomycotina</taxon>
        <taxon>Agaricomycetes</taxon>
        <taxon>Auriculariales</taxon>
        <taxon>Exidiaceae</taxon>
        <taxon>Exidia</taxon>
    </lineage>
</organism>
<evidence type="ECO:0000256" key="1">
    <source>
        <dbReference type="SAM" id="MobiDB-lite"/>
    </source>
</evidence>
<proteinExistence type="predicted"/>
<feature type="signal peptide" evidence="3">
    <location>
        <begin position="1"/>
        <end position="18"/>
    </location>
</feature>
<dbReference type="SUPFAM" id="SSF49503">
    <property type="entry name" value="Cupredoxins"/>
    <property type="match status" value="1"/>
</dbReference>
<dbReference type="PANTHER" id="PTHR34883:SF15">
    <property type="entry name" value="EXTRACELLULAR SERINE-RICH PROTEIN"/>
    <property type="match status" value="1"/>
</dbReference>
<gene>
    <name evidence="4" type="ORF">EXIGLDRAFT_735732</name>
</gene>
<feature type="chain" id="PRO_5007864084" description="Cupredoxin" evidence="3">
    <location>
        <begin position="19"/>
        <end position="212"/>
    </location>
</feature>
<evidence type="ECO:0000313" key="5">
    <source>
        <dbReference type="Proteomes" id="UP000077266"/>
    </source>
</evidence>
<dbReference type="OrthoDB" id="1921208at2759"/>
<feature type="region of interest" description="Disordered" evidence="1">
    <location>
        <begin position="154"/>
        <end position="190"/>
    </location>
</feature>
<dbReference type="AlphaFoldDB" id="A0A165PJ58"/>
<keyword evidence="2" id="KW-0812">Transmembrane</keyword>
<keyword evidence="3" id="KW-0732">Signal</keyword>
<evidence type="ECO:0000256" key="2">
    <source>
        <dbReference type="SAM" id="Phobius"/>
    </source>
</evidence>
<dbReference type="EMBL" id="KV425889">
    <property type="protein sequence ID" value="KZW02252.1"/>
    <property type="molecule type" value="Genomic_DNA"/>
</dbReference>